<dbReference type="CDD" id="cd02440">
    <property type="entry name" value="AdoMet_MTases"/>
    <property type="match status" value="1"/>
</dbReference>
<evidence type="ECO:0000256" key="2">
    <source>
        <dbReference type="ARBA" id="ARBA00022603"/>
    </source>
</evidence>
<dbReference type="EMBL" id="CP096208">
    <property type="protein sequence ID" value="UPQ81933.1"/>
    <property type="molecule type" value="Genomic_DNA"/>
</dbReference>
<sequence>MGDSVRLFSIRSDEYAQFRPKYPESLFDWLTEQCRNTQCALDIAAGNGQATRPLSTRFSRVVACDASPDQLTGHSNWRPVQRFAAQAEQLPVRDGVADLMVVAQALHWFATPRFFAEAKRVLASDGFFCAWCYGLLRIEPELDAVIAQLHGKTLSGYWPQGRASVDGGYRDIQAPFDTTESPSFTIETQWNLHQLLGYLRTWSAVKHWQEVHRTDPVAFWEPELKRLWGEQERLRKIRWPLHFIAGYPGR</sequence>
<comment type="similarity">
    <text evidence="1">Belongs to the methyltransferase superfamily.</text>
</comment>
<dbReference type="InterPro" id="IPR051052">
    <property type="entry name" value="Diverse_substrate_MTase"/>
</dbReference>
<keyword evidence="2 5" id="KW-0489">Methyltransferase</keyword>
<dbReference type="Gene3D" id="3.40.50.150">
    <property type="entry name" value="Vaccinia Virus protein VP39"/>
    <property type="match status" value="1"/>
</dbReference>
<dbReference type="GO" id="GO:0032259">
    <property type="term" value="P:methylation"/>
    <property type="evidence" value="ECO:0007669"/>
    <property type="project" value="UniProtKB-KW"/>
</dbReference>
<evidence type="ECO:0000256" key="3">
    <source>
        <dbReference type="ARBA" id="ARBA00022679"/>
    </source>
</evidence>
<dbReference type="Pfam" id="PF08241">
    <property type="entry name" value="Methyltransf_11"/>
    <property type="match status" value="1"/>
</dbReference>
<dbReference type="PANTHER" id="PTHR44942:SF4">
    <property type="entry name" value="METHYLTRANSFERASE TYPE 11 DOMAIN-CONTAINING PROTEIN"/>
    <property type="match status" value="1"/>
</dbReference>
<accession>A0ABY4KM68</accession>
<proteinExistence type="inferred from homology"/>
<keyword evidence="6" id="KW-1185">Reference proteome</keyword>
<gene>
    <name evidence="5" type="ORF">M0M42_16205</name>
</gene>
<name>A0ABY4KM68_9PSED</name>
<evidence type="ECO:0000256" key="1">
    <source>
        <dbReference type="ARBA" id="ARBA00008361"/>
    </source>
</evidence>
<reference evidence="5 6" key="1">
    <citation type="submission" date="2022-04" db="EMBL/GenBank/DDBJ databases">
        <title>Pseudomonas knackmussii B09-2.</title>
        <authorList>
            <person name="Deng Y."/>
        </authorList>
    </citation>
    <scope>NUCLEOTIDE SEQUENCE [LARGE SCALE GENOMIC DNA]</scope>
    <source>
        <strain evidence="5 6">B09-2</strain>
    </source>
</reference>
<dbReference type="GO" id="GO:0008168">
    <property type="term" value="F:methyltransferase activity"/>
    <property type="evidence" value="ECO:0007669"/>
    <property type="project" value="UniProtKB-KW"/>
</dbReference>
<evidence type="ECO:0000313" key="6">
    <source>
        <dbReference type="Proteomes" id="UP000831189"/>
    </source>
</evidence>
<dbReference type="InterPro" id="IPR029063">
    <property type="entry name" value="SAM-dependent_MTases_sf"/>
</dbReference>
<dbReference type="InterPro" id="IPR013216">
    <property type="entry name" value="Methyltransf_11"/>
</dbReference>
<keyword evidence="3" id="KW-0808">Transferase</keyword>
<evidence type="ECO:0000259" key="4">
    <source>
        <dbReference type="Pfam" id="PF08241"/>
    </source>
</evidence>
<dbReference type="Proteomes" id="UP000831189">
    <property type="component" value="Chromosome"/>
</dbReference>
<dbReference type="SUPFAM" id="SSF53335">
    <property type="entry name" value="S-adenosyl-L-methionine-dependent methyltransferases"/>
    <property type="match status" value="1"/>
</dbReference>
<organism evidence="5 6">
    <name type="scientific">Pseudomonas knackmussii</name>
    <dbReference type="NCBI Taxonomy" id="65741"/>
    <lineage>
        <taxon>Bacteria</taxon>
        <taxon>Pseudomonadati</taxon>
        <taxon>Pseudomonadota</taxon>
        <taxon>Gammaproteobacteria</taxon>
        <taxon>Pseudomonadales</taxon>
        <taxon>Pseudomonadaceae</taxon>
        <taxon>Pseudomonas</taxon>
    </lineage>
</organism>
<protein>
    <submittedName>
        <fullName evidence="5">Class I SAM-dependent methyltransferase</fullName>
    </submittedName>
</protein>
<dbReference type="PANTHER" id="PTHR44942">
    <property type="entry name" value="METHYLTRANSF_11 DOMAIN-CONTAINING PROTEIN"/>
    <property type="match status" value="1"/>
</dbReference>
<feature type="domain" description="Methyltransferase type 11" evidence="4">
    <location>
        <begin position="41"/>
        <end position="129"/>
    </location>
</feature>
<evidence type="ECO:0000313" key="5">
    <source>
        <dbReference type="EMBL" id="UPQ81933.1"/>
    </source>
</evidence>